<evidence type="ECO:0000313" key="2">
    <source>
        <dbReference type="Proteomes" id="UP001597260"/>
    </source>
</evidence>
<proteinExistence type="predicted"/>
<comment type="caution">
    <text evidence="1">The sequence shown here is derived from an EMBL/GenBank/DDBJ whole genome shotgun (WGS) entry which is preliminary data.</text>
</comment>
<dbReference type="EMBL" id="JBHTMP010000070">
    <property type="protein sequence ID" value="MFD1325216.1"/>
    <property type="molecule type" value="Genomic_DNA"/>
</dbReference>
<dbReference type="RefSeq" id="WP_377577174.1">
    <property type="nucleotide sequence ID" value="NZ_JBHTMP010000070.1"/>
</dbReference>
<accession>A0ABW3YLC1</accession>
<dbReference type="Proteomes" id="UP001597260">
    <property type="component" value="Unassembled WGS sequence"/>
</dbReference>
<keyword evidence="2" id="KW-1185">Reference proteome</keyword>
<evidence type="ECO:0000313" key="1">
    <source>
        <dbReference type="EMBL" id="MFD1325216.1"/>
    </source>
</evidence>
<sequence>MAVCLAAFAVVAFLGLGGLNGVAPCVPTSSGSGLLLRPVRGLGGVVRAFFGVLPDSASAGPAAAVAAVCGVDAFPVVDFVRFVACGRGFGCADDSVPFEGSAGD</sequence>
<gene>
    <name evidence="1" type="ORF">ACFQ4H_29435</name>
</gene>
<evidence type="ECO:0008006" key="3">
    <source>
        <dbReference type="Google" id="ProtNLM"/>
    </source>
</evidence>
<name>A0ABW3YLC1_9ACTN</name>
<protein>
    <recommendedName>
        <fullName evidence="3">Secreted protein</fullName>
    </recommendedName>
</protein>
<reference evidence="2" key="1">
    <citation type="journal article" date="2019" name="Int. J. Syst. Evol. Microbiol.">
        <title>The Global Catalogue of Microorganisms (GCM) 10K type strain sequencing project: providing services to taxonomists for standard genome sequencing and annotation.</title>
        <authorList>
            <consortium name="The Broad Institute Genomics Platform"/>
            <consortium name="The Broad Institute Genome Sequencing Center for Infectious Disease"/>
            <person name="Wu L."/>
            <person name="Ma J."/>
        </authorList>
    </citation>
    <scope>NUCLEOTIDE SEQUENCE [LARGE SCALE GENOMIC DNA]</scope>
    <source>
        <strain evidence="2">JCM 31037</strain>
    </source>
</reference>
<organism evidence="1 2">
    <name type="scientific">Micromonospora sonneratiae</name>
    <dbReference type="NCBI Taxonomy" id="1184706"/>
    <lineage>
        <taxon>Bacteria</taxon>
        <taxon>Bacillati</taxon>
        <taxon>Actinomycetota</taxon>
        <taxon>Actinomycetes</taxon>
        <taxon>Micromonosporales</taxon>
        <taxon>Micromonosporaceae</taxon>
        <taxon>Micromonospora</taxon>
    </lineage>
</organism>